<evidence type="ECO:0000256" key="1">
    <source>
        <dbReference type="ARBA" id="ARBA00004651"/>
    </source>
</evidence>
<name>A0AAD1KN87_9ACTN</name>
<comment type="similarity">
    <text evidence="2 12">Belongs to the cytochrome ubiquinol oxidase subunit 1 family.</text>
</comment>
<evidence type="ECO:0000256" key="6">
    <source>
        <dbReference type="ARBA" id="ARBA00022692"/>
    </source>
</evidence>
<dbReference type="GO" id="GO:0019646">
    <property type="term" value="P:aerobic electron transport chain"/>
    <property type="evidence" value="ECO:0007669"/>
    <property type="project" value="InterPro"/>
</dbReference>
<protein>
    <submittedName>
        <fullName evidence="13">Cytochrome ubiquinol oxidase subunit I</fullName>
    </submittedName>
</protein>
<evidence type="ECO:0000256" key="2">
    <source>
        <dbReference type="ARBA" id="ARBA00009819"/>
    </source>
</evidence>
<feature type="transmembrane region" description="Helical" evidence="12">
    <location>
        <begin position="240"/>
        <end position="258"/>
    </location>
</feature>
<dbReference type="GO" id="GO:0046872">
    <property type="term" value="F:metal ion binding"/>
    <property type="evidence" value="ECO:0007669"/>
    <property type="project" value="UniProtKB-UniRule"/>
</dbReference>
<evidence type="ECO:0000313" key="13">
    <source>
        <dbReference type="EMBL" id="BCY24194.1"/>
    </source>
</evidence>
<organism evidence="13 14">
    <name type="scientific">Cutibacterium modestum</name>
    <dbReference type="NCBI Taxonomy" id="2559073"/>
    <lineage>
        <taxon>Bacteria</taxon>
        <taxon>Bacillati</taxon>
        <taxon>Actinomycetota</taxon>
        <taxon>Actinomycetes</taxon>
        <taxon>Propionibacteriales</taxon>
        <taxon>Propionibacteriaceae</taxon>
        <taxon>Cutibacterium</taxon>
    </lineage>
</organism>
<keyword evidence="4 12" id="KW-1003">Cell membrane</keyword>
<dbReference type="Pfam" id="PF01654">
    <property type="entry name" value="Cyt_bd_oxida_I"/>
    <property type="match status" value="1"/>
</dbReference>
<comment type="subcellular location">
    <subcellularLocation>
        <location evidence="1">Cell membrane</location>
        <topology evidence="1">Multi-pass membrane protein</topology>
    </subcellularLocation>
</comment>
<evidence type="ECO:0000256" key="7">
    <source>
        <dbReference type="ARBA" id="ARBA00022723"/>
    </source>
</evidence>
<keyword evidence="7 12" id="KW-0479">Metal-binding</keyword>
<dbReference type="AlphaFoldDB" id="A0AAD1KN87"/>
<keyword evidence="3 12" id="KW-0813">Transport</keyword>
<feature type="transmembrane region" description="Helical" evidence="12">
    <location>
        <begin position="373"/>
        <end position="395"/>
    </location>
</feature>
<gene>
    <name evidence="13" type="primary">cydA</name>
    <name evidence="13" type="ORF">KB1_01840</name>
</gene>
<evidence type="ECO:0000256" key="12">
    <source>
        <dbReference type="PIRNR" id="PIRNR006446"/>
    </source>
</evidence>
<dbReference type="GO" id="GO:0005886">
    <property type="term" value="C:plasma membrane"/>
    <property type="evidence" value="ECO:0007669"/>
    <property type="project" value="UniProtKB-SubCell"/>
</dbReference>
<evidence type="ECO:0000313" key="14">
    <source>
        <dbReference type="Proteomes" id="UP000825072"/>
    </source>
</evidence>
<accession>A0AAD1KN87</accession>
<dbReference type="GO" id="GO:0070069">
    <property type="term" value="C:cytochrome complex"/>
    <property type="evidence" value="ECO:0007669"/>
    <property type="project" value="UniProtKB-UniRule"/>
</dbReference>
<proteinExistence type="inferred from homology"/>
<sequence length="510" mass="56239">MVRVMDAQLIARWQFGITTVYHFFFVPITIALSMLVAVMETVWLKTRNDRYLRLTKFYGKLFLINFALGLVTGIVQEFQFGMNWSEYSRFVGDIFGAPLALEALVAFFMESTFIGLWIFGWEKLPKGVHLACIYLTAIGTMISAVFILAANSWMQNPVGATYNPTTHRAELTDFGAVLTNPVFKATFLHQISSSYMVAGALIAAIAFWHLAKVARGRSTSQISDAEEVEGVRTWRWASKFGAWVLIVACVGVVLSGDYQGKVMTDAQPMKMAAAEGAYHKTSDLSVLTIGNKEGTEEVWALKIPGMLGFLGNGKWGSQIAGINELKNYQVHEYIYHRKDGSQTSLQSSYQNVLRQKIDANGIKLEPNVPLSYWTFRIMIAFGMIGAVIGIIMLIAMRGGRNPKPHGWLTFSMIVLPLLPLFGISFGWIFTEMGRQPWIVAGVLPTTAAVSPGVSAGSVLFSTIAYTVIYGILAVVEVGLFWKALKAGLPELPTGSQPVIEGEDTPLSFAY</sequence>
<dbReference type="PIRSF" id="PIRSF006446">
    <property type="entry name" value="Cyt_quinol_oxidase_1"/>
    <property type="match status" value="1"/>
</dbReference>
<keyword evidence="8 12" id="KW-0249">Electron transport</keyword>
<evidence type="ECO:0000256" key="8">
    <source>
        <dbReference type="ARBA" id="ARBA00022982"/>
    </source>
</evidence>
<keyword evidence="5 12" id="KW-0349">Heme</keyword>
<feature type="transmembrane region" description="Helical" evidence="12">
    <location>
        <begin position="407"/>
        <end position="429"/>
    </location>
</feature>
<feature type="transmembrane region" description="Helical" evidence="12">
    <location>
        <begin position="458"/>
        <end position="481"/>
    </location>
</feature>
<dbReference type="GO" id="GO:0009055">
    <property type="term" value="F:electron transfer activity"/>
    <property type="evidence" value="ECO:0007669"/>
    <property type="project" value="UniProtKB-UniRule"/>
</dbReference>
<evidence type="ECO:0000256" key="11">
    <source>
        <dbReference type="ARBA" id="ARBA00023136"/>
    </source>
</evidence>
<feature type="transmembrane region" description="Helical" evidence="12">
    <location>
        <begin position="95"/>
        <end position="119"/>
    </location>
</feature>
<dbReference type="GO" id="GO:0016682">
    <property type="term" value="F:oxidoreductase activity, acting on diphenols and related substances as donors, oxygen as acceptor"/>
    <property type="evidence" value="ECO:0007669"/>
    <property type="project" value="TreeGrafter"/>
</dbReference>
<feature type="transmembrane region" description="Helical" evidence="12">
    <location>
        <begin position="20"/>
        <end position="45"/>
    </location>
</feature>
<evidence type="ECO:0000256" key="3">
    <source>
        <dbReference type="ARBA" id="ARBA00022448"/>
    </source>
</evidence>
<evidence type="ECO:0000256" key="4">
    <source>
        <dbReference type="ARBA" id="ARBA00022475"/>
    </source>
</evidence>
<dbReference type="InterPro" id="IPR002585">
    <property type="entry name" value="Cyt-d_ubiquinol_oxidase_su_1"/>
</dbReference>
<dbReference type="PANTHER" id="PTHR30365:SF15">
    <property type="entry name" value="CYTOCHROME BD UBIQUINOL OXIDASE SUBUNIT 1"/>
    <property type="match status" value="1"/>
</dbReference>
<feature type="transmembrane region" description="Helical" evidence="12">
    <location>
        <begin position="57"/>
        <end position="75"/>
    </location>
</feature>
<dbReference type="Proteomes" id="UP000825072">
    <property type="component" value="Chromosome 1"/>
</dbReference>
<feature type="transmembrane region" description="Helical" evidence="12">
    <location>
        <begin position="131"/>
        <end position="154"/>
    </location>
</feature>
<evidence type="ECO:0000256" key="9">
    <source>
        <dbReference type="ARBA" id="ARBA00022989"/>
    </source>
</evidence>
<keyword evidence="11 12" id="KW-0472">Membrane</keyword>
<evidence type="ECO:0000256" key="5">
    <source>
        <dbReference type="ARBA" id="ARBA00022617"/>
    </source>
</evidence>
<dbReference type="EMBL" id="AP024747">
    <property type="protein sequence ID" value="BCY24194.1"/>
    <property type="molecule type" value="Genomic_DNA"/>
</dbReference>
<keyword evidence="6 12" id="KW-0812">Transmembrane</keyword>
<dbReference type="GO" id="GO:0020037">
    <property type="term" value="F:heme binding"/>
    <property type="evidence" value="ECO:0007669"/>
    <property type="project" value="TreeGrafter"/>
</dbReference>
<evidence type="ECO:0000256" key="10">
    <source>
        <dbReference type="ARBA" id="ARBA00023004"/>
    </source>
</evidence>
<feature type="transmembrane region" description="Helical" evidence="12">
    <location>
        <begin position="187"/>
        <end position="211"/>
    </location>
</feature>
<keyword evidence="9 12" id="KW-1133">Transmembrane helix</keyword>
<dbReference type="PANTHER" id="PTHR30365">
    <property type="entry name" value="CYTOCHROME D UBIQUINOL OXIDASE"/>
    <property type="match status" value="1"/>
</dbReference>
<reference evidence="13" key="1">
    <citation type="submission" date="2021-06" db="EMBL/GenBank/DDBJ databases">
        <title>Genome sequence of Cutibacterium modestum strain KB17-24694.</title>
        <authorList>
            <person name="Dekio I."/>
            <person name="Asahina A."/>
            <person name="Nishida M."/>
        </authorList>
    </citation>
    <scope>NUCLEOTIDE SEQUENCE</scope>
    <source>
        <strain evidence="13">KB17-24694</strain>
    </source>
</reference>
<keyword evidence="10 12" id="KW-0408">Iron</keyword>